<dbReference type="Pfam" id="PF02518">
    <property type="entry name" value="HATPase_c"/>
    <property type="match status" value="1"/>
</dbReference>
<sequence length="438" mass="49251">MRGRRFTLEGKIMMICFSGIVTTAGCSTLVFLGSDDILLSVLSGIFTGFIITLFFLHRVMGSVRHTIEALHFGVKSLQDADFSIQLVRKADDEIGDLLTLFNQFTETLLHERKDLFQRELLLDTILQQSPSAIILLNDENRIAFANRAARVQFWEGKKMEGYHLSDISKSLPEPIQQFFSSPGSSFISLKMGQHNETFQVYQKTFLLNMKTNTLIMFSRLTKEFAQQEVQIWKKAIRLMNHELNNSLAPISSLVHSAKLLTQKNEPNPNLIKIFASLEKNIENLTRFLAGYSKFARLPHPMKQEVQWSSFLARLNEIMPFNYPSTSLVSWFDPVQMQQVLVNLIKNAQESGSPAEAINLELHSSGPASLVITVTDQGRGMDADTMRQALLPFFSTKENGTGLGLPLCKEIIEMHGGSLTLKARENGGLRVQIVVPVSP</sequence>
<dbReference type="PANTHER" id="PTHR43065">
    <property type="entry name" value="SENSOR HISTIDINE KINASE"/>
    <property type="match status" value="1"/>
</dbReference>
<evidence type="ECO:0000256" key="2">
    <source>
        <dbReference type="ARBA" id="ARBA00012438"/>
    </source>
</evidence>
<dbReference type="InterPro" id="IPR005467">
    <property type="entry name" value="His_kinase_dom"/>
</dbReference>
<feature type="transmembrane region" description="Helical" evidence="3">
    <location>
        <begin position="37"/>
        <end position="56"/>
    </location>
</feature>
<dbReference type="EC" id="2.7.13.3" evidence="2"/>
<dbReference type="Gene3D" id="6.10.340.10">
    <property type="match status" value="1"/>
</dbReference>
<dbReference type="GO" id="GO:0016301">
    <property type="term" value="F:kinase activity"/>
    <property type="evidence" value="ECO:0007669"/>
    <property type="project" value="UniProtKB-KW"/>
</dbReference>
<organism evidence="5 6">
    <name type="scientific">candidate division CSSED10-310 bacterium</name>
    <dbReference type="NCBI Taxonomy" id="2855610"/>
    <lineage>
        <taxon>Bacteria</taxon>
        <taxon>Bacteria division CSSED10-310</taxon>
    </lineage>
</organism>
<dbReference type="SMART" id="SM00387">
    <property type="entry name" value="HATPase_c"/>
    <property type="match status" value="1"/>
</dbReference>
<dbReference type="InterPro" id="IPR036890">
    <property type="entry name" value="HATPase_C_sf"/>
</dbReference>
<comment type="caution">
    <text evidence="5">The sequence shown here is derived from an EMBL/GenBank/DDBJ whole genome shotgun (WGS) entry which is preliminary data.</text>
</comment>
<dbReference type="PROSITE" id="PS51257">
    <property type="entry name" value="PROKAR_LIPOPROTEIN"/>
    <property type="match status" value="1"/>
</dbReference>
<evidence type="ECO:0000259" key="4">
    <source>
        <dbReference type="PROSITE" id="PS50109"/>
    </source>
</evidence>
<gene>
    <name evidence="5" type="ORF">ACFL27_15390</name>
</gene>
<keyword evidence="5" id="KW-0808">Transferase</keyword>
<dbReference type="PANTHER" id="PTHR43065:SF51">
    <property type="entry name" value="HISTIDINE KINASE"/>
    <property type="match status" value="1"/>
</dbReference>
<dbReference type="InterPro" id="IPR004358">
    <property type="entry name" value="Sig_transdc_His_kin-like_C"/>
</dbReference>
<dbReference type="InterPro" id="IPR003594">
    <property type="entry name" value="HATPase_dom"/>
</dbReference>
<dbReference type="CDD" id="cd06225">
    <property type="entry name" value="HAMP"/>
    <property type="match status" value="1"/>
</dbReference>
<evidence type="ECO:0000313" key="5">
    <source>
        <dbReference type="EMBL" id="MFC1851573.1"/>
    </source>
</evidence>
<accession>A0ABV6YZF7</accession>
<feature type="transmembrane region" description="Helical" evidence="3">
    <location>
        <begin position="12"/>
        <end position="31"/>
    </location>
</feature>
<evidence type="ECO:0000256" key="1">
    <source>
        <dbReference type="ARBA" id="ARBA00000085"/>
    </source>
</evidence>
<dbReference type="Gene3D" id="3.30.565.10">
    <property type="entry name" value="Histidine kinase-like ATPase, C-terminal domain"/>
    <property type="match status" value="1"/>
</dbReference>
<dbReference type="EMBL" id="JBHPBY010000203">
    <property type="protein sequence ID" value="MFC1851573.1"/>
    <property type="molecule type" value="Genomic_DNA"/>
</dbReference>
<reference evidence="5 6" key="1">
    <citation type="submission" date="2024-09" db="EMBL/GenBank/DDBJ databases">
        <title>Laminarin stimulates single cell rates of sulfate reduction while oxygen inhibits transcriptomic activity in coastal marine sediment.</title>
        <authorList>
            <person name="Lindsay M."/>
            <person name="Orcutt B."/>
            <person name="Emerson D."/>
            <person name="Stepanauskas R."/>
            <person name="D'Angelo T."/>
        </authorList>
    </citation>
    <scope>NUCLEOTIDE SEQUENCE [LARGE SCALE GENOMIC DNA]</scope>
    <source>
        <strain evidence="5">SAG AM-311-K15</strain>
    </source>
</reference>
<dbReference type="Proteomes" id="UP001594351">
    <property type="component" value="Unassembled WGS sequence"/>
</dbReference>
<keyword evidence="5" id="KW-0418">Kinase</keyword>
<keyword evidence="3" id="KW-0812">Transmembrane</keyword>
<dbReference type="SUPFAM" id="SSF55874">
    <property type="entry name" value="ATPase domain of HSP90 chaperone/DNA topoisomerase II/histidine kinase"/>
    <property type="match status" value="1"/>
</dbReference>
<protein>
    <recommendedName>
        <fullName evidence="2">histidine kinase</fullName>
        <ecNumber evidence="2">2.7.13.3</ecNumber>
    </recommendedName>
</protein>
<name>A0ABV6YZF7_UNCC1</name>
<evidence type="ECO:0000313" key="6">
    <source>
        <dbReference type="Proteomes" id="UP001594351"/>
    </source>
</evidence>
<keyword evidence="3" id="KW-1133">Transmembrane helix</keyword>
<dbReference type="PROSITE" id="PS50109">
    <property type="entry name" value="HIS_KIN"/>
    <property type="match status" value="1"/>
</dbReference>
<feature type="domain" description="Histidine kinase" evidence="4">
    <location>
        <begin position="238"/>
        <end position="438"/>
    </location>
</feature>
<keyword evidence="6" id="KW-1185">Reference proteome</keyword>
<proteinExistence type="predicted"/>
<dbReference type="PRINTS" id="PR00344">
    <property type="entry name" value="BCTRLSENSOR"/>
</dbReference>
<comment type="catalytic activity">
    <reaction evidence="1">
        <text>ATP + protein L-histidine = ADP + protein N-phospho-L-histidine.</text>
        <dbReference type="EC" id="2.7.13.3"/>
    </reaction>
</comment>
<keyword evidence="3" id="KW-0472">Membrane</keyword>
<evidence type="ECO:0000256" key="3">
    <source>
        <dbReference type="SAM" id="Phobius"/>
    </source>
</evidence>